<dbReference type="SUPFAM" id="SSF81301">
    <property type="entry name" value="Nucleotidyltransferase"/>
    <property type="match status" value="1"/>
</dbReference>
<dbReference type="PANTHER" id="PTHR43449:SF3">
    <property type="entry name" value="POLYMERASE NUCLEOTIDYL TRANSFERASE DOMAIN-CONTAINING PROTEIN"/>
    <property type="match status" value="1"/>
</dbReference>
<evidence type="ECO:0000259" key="1">
    <source>
        <dbReference type="Pfam" id="PF01909"/>
    </source>
</evidence>
<dbReference type="CDD" id="cd05403">
    <property type="entry name" value="NT_KNTase_like"/>
    <property type="match status" value="1"/>
</dbReference>
<dbReference type="EMBL" id="CAADFH010000017">
    <property type="protein sequence ID" value="VFJ91625.1"/>
    <property type="molecule type" value="Genomic_DNA"/>
</dbReference>
<dbReference type="AlphaFoldDB" id="A0A450UGH3"/>
<feature type="domain" description="Polymerase nucleotidyl transferase" evidence="1">
    <location>
        <begin position="11"/>
        <end position="77"/>
    </location>
</feature>
<accession>A0A450UGH3</accession>
<dbReference type="InterPro" id="IPR002934">
    <property type="entry name" value="Polymerase_NTP_transf_dom"/>
</dbReference>
<dbReference type="Pfam" id="PF01909">
    <property type="entry name" value="NTP_transf_2"/>
    <property type="match status" value="1"/>
</dbReference>
<dbReference type="Gene3D" id="3.30.460.10">
    <property type="entry name" value="Beta Polymerase, domain 2"/>
    <property type="match status" value="1"/>
</dbReference>
<name>A0A450UGH3_9GAMM</name>
<reference evidence="2" key="1">
    <citation type="submission" date="2019-02" db="EMBL/GenBank/DDBJ databases">
        <authorList>
            <person name="Gruber-Vodicka R. H."/>
            <person name="Seah K. B. B."/>
        </authorList>
    </citation>
    <scope>NUCLEOTIDE SEQUENCE</scope>
    <source>
        <strain evidence="2">BECK_M6</strain>
    </source>
</reference>
<dbReference type="InterPro" id="IPR043519">
    <property type="entry name" value="NT_sf"/>
</dbReference>
<proteinExistence type="predicted"/>
<protein>
    <submittedName>
        <fullName evidence="2">Nucleotidyltransferase domain-containing protein</fullName>
    </submittedName>
</protein>
<dbReference type="PANTHER" id="PTHR43449">
    <property type="entry name" value="NUCLEOTIDYLTRANSFERASE"/>
    <property type="match status" value="1"/>
</dbReference>
<keyword evidence="2" id="KW-0808">Transferase</keyword>
<gene>
    <name evidence="2" type="ORF">BECKLFY1418A_GA0070994_101723</name>
</gene>
<dbReference type="GO" id="GO:0016779">
    <property type="term" value="F:nucleotidyltransferase activity"/>
    <property type="evidence" value="ECO:0007669"/>
    <property type="project" value="InterPro"/>
</dbReference>
<evidence type="ECO:0000313" key="2">
    <source>
        <dbReference type="EMBL" id="VFJ91625.1"/>
    </source>
</evidence>
<organism evidence="2">
    <name type="scientific">Candidatus Kentrum sp. LFY</name>
    <dbReference type="NCBI Taxonomy" id="2126342"/>
    <lineage>
        <taxon>Bacteria</taxon>
        <taxon>Pseudomonadati</taxon>
        <taxon>Pseudomonadota</taxon>
        <taxon>Gammaproteobacteria</taxon>
        <taxon>Candidatus Kentrum</taxon>
    </lineage>
</organism>
<sequence>MLNSDTIRTIVERIVHAAYAPRKVILFGSYASGNANEHSDLDLLVVEKEVPHMSDEYNRLRGAVGAIGVGVDVLIYPSDEFEKRRNWQTSPVFDAVRTGKVMYEYDAG</sequence>